<feature type="compositionally biased region" description="Polar residues" evidence="1">
    <location>
        <begin position="54"/>
        <end position="70"/>
    </location>
</feature>
<proteinExistence type="predicted"/>
<feature type="region of interest" description="Disordered" evidence="1">
    <location>
        <begin position="321"/>
        <end position="368"/>
    </location>
</feature>
<evidence type="ECO:0000313" key="2">
    <source>
        <dbReference type="EMBL" id="KAK4191959.1"/>
    </source>
</evidence>
<feature type="compositionally biased region" description="Gly residues" evidence="1">
    <location>
        <begin position="33"/>
        <end position="45"/>
    </location>
</feature>
<dbReference type="EMBL" id="MU864356">
    <property type="protein sequence ID" value="KAK4191959.1"/>
    <property type="molecule type" value="Genomic_DNA"/>
</dbReference>
<feature type="region of interest" description="Disordered" evidence="1">
    <location>
        <begin position="1001"/>
        <end position="1031"/>
    </location>
</feature>
<name>A0AAN6X0Y4_9PEZI</name>
<comment type="caution">
    <text evidence="2">The sequence shown here is derived from an EMBL/GenBank/DDBJ whole genome shotgun (WGS) entry which is preliminary data.</text>
</comment>
<evidence type="ECO:0000256" key="1">
    <source>
        <dbReference type="SAM" id="MobiDB-lite"/>
    </source>
</evidence>
<feature type="compositionally biased region" description="Polar residues" evidence="1">
    <location>
        <begin position="918"/>
        <end position="931"/>
    </location>
</feature>
<dbReference type="Proteomes" id="UP001302126">
    <property type="component" value="Unassembled WGS sequence"/>
</dbReference>
<organism evidence="2 3">
    <name type="scientific">Podospora australis</name>
    <dbReference type="NCBI Taxonomy" id="1536484"/>
    <lineage>
        <taxon>Eukaryota</taxon>
        <taxon>Fungi</taxon>
        <taxon>Dikarya</taxon>
        <taxon>Ascomycota</taxon>
        <taxon>Pezizomycotina</taxon>
        <taxon>Sordariomycetes</taxon>
        <taxon>Sordariomycetidae</taxon>
        <taxon>Sordariales</taxon>
        <taxon>Podosporaceae</taxon>
        <taxon>Podospora</taxon>
    </lineage>
</organism>
<sequence>MDKKLISLLEDHSTGSESTVFRPSSPLRFGRVSGNGSGGRGGGGSSSSSSTSSPQFHSRNTFDQSPSQEPIESCVSKETSQEDCARQRFIVWAAVKRNESLRRHPEKKLECPLLKCNKKFENHELMLKHLASCDLLTAGEYWCYDHMRVERFDDIKCKRCLGHQSKRKKIVTVAKKIFHSLGHKSKKAPTFGLEDDEQLLMPPPPSYESIDLLQPLDATELPSTEILEADSVEVPIIQAVAPVVPVVQPAVQPTHSLPMSDGAIDPQDLLISEFTVCLPELDSTMMNWQPDSFMDTHIPLQFEDDISGNPAYRPMLHLATNELQQRRPVSRPTPRPAPAVPRSKALSPSSSVRSTASTDSNTSTATTNSALTDASTISHGSTSSNGSSLVSPISSYSGAWSTVDGSDAHMASPMEGLMMVDENFCDSMINYNDACAGPHHDFIAELSGDFPIPKSTDDDLAALRLPEFEAPVSVNFAYAPVINLTEAPVELLAIEEPEDEQTDSCCSDTQALVSSAWDTLQEHIISSMVKMRDVQNNPLATHLSSMSIRTIATVGLAALRGLLNGRPPSTANGALCLVHLVYAFSLVLHEQEVSHRFKDLYLQSLSYTHSLPPADRDYYRQLAVLIWQPPDLNNSVLYNQLLSNNLTNDPKGKLPEMLSHFASVSSPGDSLLSAARDFLDELEISLVMGPDFGSSSVPTSVLQAKHHQDVDTTGLVNKALSMTVESVLKTLSVQFNTPKTSIHPRLNDILSRVNHGTISSVRRIEIELLCAGRECLSKQTFYNIYNPAIRELCDHIYGRHDTGTMRRNMYHDAGISLIESLIPVIDTSSPPQTLPLTDEPSNNLQFAGQSTHTTGGMTDDFENFLNFGASTTPIPTTDLNINDLTASNSTLAATSPIATSSNSGSSSPALDGKPFHDNVSTSLKTEQSPVKTTPEEQVFKASEADSCCDECGYRPKGDPQWFKGSMAKHKKLQHSKAPPRIYKCPYPGCTSQYKNRPDNLRQHQLEKNHFAQGEDVAPRRPSKRKKTAAEE</sequence>
<feature type="region of interest" description="Disordered" evidence="1">
    <location>
        <begin position="895"/>
        <end position="938"/>
    </location>
</feature>
<evidence type="ECO:0000313" key="3">
    <source>
        <dbReference type="Proteomes" id="UP001302126"/>
    </source>
</evidence>
<reference evidence="2" key="2">
    <citation type="submission" date="2023-05" db="EMBL/GenBank/DDBJ databases">
        <authorList>
            <consortium name="Lawrence Berkeley National Laboratory"/>
            <person name="Steindorff A."/>
            <person name="Hensen N."/>
            <person name="Bonometti L."/>
            <person name="Westerberg I."/>
            <person name="Brannstrom I.O."/>
            <person name="Guillou S."/>
            <person name="Cros-Aarteil S."/>
            <person name="Calhoun S."/>
            <person name="Haridas S."/>
            <person name="Kuo A."/>
            <person name="Mondo S."/>
            <person name="Pangilinan J."/>
            <person name="Riley R."/>
            <person name="Labutti K."/>
            <person name="Andreopoulos B."/>
            <person name="Lipzen A."/>
            <person name="Chen C."/>
            <person name="Yanf M."/>
            <person name="Daum C."/>
            <person name="Ng V."/>
            <person name="Clum A."/>
            <person name="Ohm R."/>
            <person name="Martin F."/>
            <person name="Silar P."/>
            <person name="Natvig D."/>
            <person name="Lalanne C."/>
            <person name="Gautier V."/>
            <person name="Ament-Velasquez S.L."/>
            <person name="Kruys A."/>
            <person name="Hutchinson M.I."/>
            <person name="Powell A.J."/>
            <person name="Barry K."/>
            <person name="Miller A.N."/>
            <person name="Grigoriev I.V."/>
            <person name="Debuchy R."/>
            <person name="Gladieux P."/>
            <person name="Thoren M.H."/>
            <person name="Johannesson H."/>
        </authorList>
    </citation>
    <scope>NUCLEOTIDE SEQUENCE</scope>
    <source>
        <strain evidence="2">PSN309</strain>
    </source>
</reference>
<gene>
    <name evidence="2" type="ORF">QBC35DRAFT_374514</name>
</gene>
<protein>
    <submittedName>
        <fullName evidence="2">Uncharacterized protein</fullName>
    </submittedName>
</protein>
<feature type="compositionally biased region" description="Basic and acidic residues" evidence="1">
    <location>
        <begin position="1"/>
        <end position="14"/>
    </location>
</feature>
<feature type="compositionally biased region" description="Low complexity" evidence="1">
    <location>
        <begin position="340"/>
        <end position="368"/>
    </location>
</feature>
<reference evidence="2" key="1">
    <citation type="journal article" date="2023" name="Mol. Phylogenet. Evol.">
        <title>Genome-scale phylogeny and comparative genomics of the fungal order Sordariales.</title>
        <authorList>
            <person name="Hensen N."/>
            <person name="Bonometti L."/>
            <person name="Westerberg I."/>
            <person name="Brannstrom I.O."/>
            <person name="Guillou S."/>
            <person name="Cros-Aarteil S."/>
            <person name="Calhoun S."/>
            <person name="Haridas S."/>
            <person name="Kuo A."/>
            <person name="Mondo S."/>
            <person name="Pangilinan J."/>
            <person name="Riley R."/>
            <person name="LaButti K."/>
            <person name="Andreopoulos B."/>
            <person name="Lipzen A."/>
            <person name="Chen C."/>
            <person name="Yan M."/>
            <person name="Daum C."/>
            <person name="Ng V."/>
            <person name="Clum A."/>
            <person name="Steindorff A."/>
            <person name="Ohm R.A."/>
            <person name="Martin F."/>
            <person name="Silar P."/>
            <person name="Natvig D.O."/>
            <person name="Lalanne C."/>
            <person name="Gautier V."/>
            <person name="Ament-Velasquez S.L."/>
            <person name="Kruys A."/>
            <person name="Hutchinson M.I."/>
            <person name="Powell A.J."/>
            <person name="Barry K."/>
            <person name="Miller A.N."/>
            <person name="Grigoriev I.V."/>
            <person name="Debuchy R."/>
            <person name="Gladieux P."/>
            <person name="Hiltunen Thoren M."/>
            <person name="Johannesson H."/>
        </authorList>
    </citation>
    <scope>NUCLEOTIDE SEQUENCE</scope>
    <source>
        <strain evidence="2">PSN309</strain>
    </source>
</reference>
<keyword evidence="3" id="KW-1185">Reference proteome</keyword>
<feature type="region of interest" description="Disordered" evidence="1">
    <location>
        <begin position="1"/>
        <end position="76"/>
    </location>
</feature>
<dbReference type="AlphaFoldDB" id="A0AAN6X0Y4"/>
<feature type="compositionally biased region" description="Basic residues" evidence="1">
    <location>
        <begin position="1020"/>
        <end position="1031"/>
    </location>
</feature>
<accession>A0AAN6X0Y4</accession>